<dbReference type="CDD" id="cd00257">
    <property type="entry name" value="beta-trefoil_FSCN-like"/>
    <property type="match status" value="1"/>
</dbReference>
<reference evidence="2 3" key="1">
    <citation type="submission" date="2024-05" db="EMBL/GenBank/DDBJ databases">
        <authorList>
            <person name="De Oliveira J.P."/>
            <person name="Noriler S.A."/>
            <person name="De Oliveira A.G."/>
            <person name="Sipoli D.S."/>
        </authorList>
    </citation>
    <scope>NUCLEOTIDE SEQUENCE [LARGE SCALE GENOMIC DNA]</scope>
    <source>
        <strain evidence="2 3">LABIM189</strain>
    </source>
</reference>
<feature type="domain" description="NodB homology" evidence="1">
    <location>
        <begin position="15"/>
        <end position="222"/>
    </location>
</feature>
<dbReference type="PANTHER" id="PTHR10587:SF137">
    <property type="entry name" value="4-DEOXY-4-FORMAMIDO-L-ARABINOSE-PHOSPHOUNDECAPRENOL DEFORMYLASE ARND-RELATED"/>
    <property type="match status" value="1"/>
</dbReference>
<protein>
    <submittedName>
        <fullName evidence="2">Polysaccharide deacetylase family protein</fullName>
    </submittedName>
</protein>
<evidence type="ECO:0000313" key="3">
    <source>
        <dbReference type="Proteomes" id="UP001455709"/>
    </source>
</evidence>
<sequence length="359" mass="41015">MFFNSPLSGKLLPDKKLCFTYDDGPWISKNGTNSLKLAEYLAKENVFSTFFVLGKHAKEHPTIVKEIHNLGHLIGSHGFSHINLLNTNDPKDIINDLSDTASLIYDICGENNLYFRPPMGMWWDGNKSISNIPKILNSHFECRKQTGPVLWDIDGRDWEYWNRDSIPKQCADGYLSLINQKRHGILLMHDALSNPKIRDKVKALELAKILIPELKEQGFNFTRLDEIPQFISAKNTSRKISIRTENGAFLKTKGQASFNLELCHLEEFSQLAEFGLIELPYEKFAIRAACGNYISLRGKDVSATADHITDTELFTIKELESGLFELLNSKIGKKISVEWTSPDNQKLSYSDRFYIHEIR</sequence>
<dbReference type="SUPFAM" id="SSF50405">
    <property type="entry name" value="Actin-crosslinking proteins"/>
    <property type="match status" value="1"/>
</dbReference>
<organism evidence="2 3">
    <name type="scientific">Chromobacterium vaccinii</name>
    <dbReference type="NCBI Taxonomy" id="1108595"/>
    <lineage>
        <taxon>Bacteria</taxon>
        <taxon>Pseudomonadati</taxon>
        <taxon>Pseudomonadota</taxon>
        <taxon>Betaproteobacteria</taxon>
        <taxon>Neisseriales</taxon>
        <taxon>Chromobacteriaceae</taxon>
        <taxon>Chromobacterium</taxon>
    </lineage>
</organism>
<keyword evidence="3" id="KW-1185">Reference proteome</keyword>
<dbReference type="EMBL" id="JBDOJC010000001">
    <property type="protein sequence ID" value="MEO2217560.1"/>
    <property type="molecule type" value="Genomic_DNA"/>
</dbReference>
<dbReference type="PROSITE" id="PS51677">
    <property type="entry name" value="NODB"/>
    <property type="match status" value="1"/>
</dbReference>
<dbReference type="RefSeq" id="WP_347370713.1">
    <property type="nucleotide sequence ID" value="NZ_JBDOJC010000001.1"/>
</dbReference>
<dbReference type="Gene3D" id="2.80.10.50">
    <property type="match status" value="1"/>
</dbReference>
<dbReference type="InterPro" id="IPR050248">
    <property type="entry name" value="Polysacc_deacetylase_ArnD"/>
</dbReference>
<dbReference type="InterPro" id="IPR008999">
    <property type="entry name" value="Actin-crosslinking"/>
</dbReference>
<gene>
    <name evidence="2" type="ORF">ABGV49_10885</name>
</gene>
<dbReference type="Gene3D" id="3.20.20.370">
    <property type="entry name" value="Glycoside hydrolase/deacetylase"/>
    <property type="match status" value="1"/>
</dbReference>
<dbReference type="PANTHER" id="PTHR10587">
    <property type="entry name" value="GLYCOSYL TRANSFERASE-RELATED"/>
    <property type="match status" value="1"/>
</dbReference>
<name>A0ABV0FBV7_9NEIS</name>
<dbReference type="Pfam" id="PF01522">
    <property type="entry name" value="Polysacc_deac_1"/>
    <property type="match status" value="1"/>
</dbReference>
<comment type="caution">
    <text evidence="2">The sequence shown here is derived from an EMBL/GenBank/DDBJ whole genome shotgun (WGS) entry which is preliminary data.</text>
</comment>
<proteinExistence type="predicted"/>
<accession>A0ABV0FBV7</accession>
<dbReference type="Proteomes" id="UP001455709">
    <property type="component" value="Unassembled WGS sequence"/>
</dbReference>
<evidence type="ECO:0000259" key="1">
    <source>
        <dbReference type="PROSITE" id="PS51677"/>
    </source>
</evidence>
<dbReference type="InterPro" id="IPR002509">
    <property type="entry name" value="NODB_dom"/>
</dbReference>
<evidence type="ECO:0000313" key="2">
    <source>
        <dbReference type="EMBL" id="MEO2217560.1"/>
    </source>
</evidence>
<dbReference type="SUPFAM" id="SSF88713">
    <property type="entry name" value="Glycoside hydrolase/deacetylase"/>
    <property type="match status" value="1"/>
</dbReference>
<dbReference type="InterPro" id="IPR011330">
    <property type="entry name" value="Glyco_hydro/deAcase_b/a-brl"/>
</dbReference>